<dbReference type="CDD" id="cd17323">
    <property type="entry name" value="MFS_Tpo1_MDR_like"/>
    <property type="match status" value="1"/>
</dbReference>
<keyword evidence="3 10" id="KW-1133">Transmembrane helix</keyword>
<dbReference type="AlphaFoldDB" id="A0A8H6VF92"/>
<dbReference type="Proteomes" id="UP000660729">
    <property type="component" value="Unassembled WGS sequence"/>
</dbReference>
<evidence type="ECO:0000256" key="10">
    <source>
        <dbReference type="SAM" id="Phobius"/>
    </source>
</evidence>
<dbReference type="GO" id="GO:0000297">
    <property type="term" value="F:spermine transmembrane transporter activity"/>
    <property type="evidence" value="ECO:0007669"/>
    <property type="project" value="TreeGrafter"/>
</dbReference>
<feature type="domain" description="Major facilitator superfamily (MFS) profile" evidence="11">
    <location>
        <begin position="94"/>
        <end position="540"/>
    </location>
</feature>
<evidence type="ECO:0000256" key="6">
    <source>
        <dbReference type="ARBA" id="ARBA00053977"/>
    </source>
</evidence>
<evidence type="ECO:0000259" key="11">
    <source>
        <dbReference type="PROSITE" id="PS50850"/>
    </source>
</evidence>
<feature type="region of interest" description="Disordered" evidence="9">
    <location>
        <begin position="1"/>
        <end position="64"/>
    </location>
</feature>
<feature type="transmembrane region" description="Helical" evidence="10">
    <location>
        <begin position="495"/>
        <end position="517"/>
    </location>
</feature>
<keyword evidence="4 10" id="KW-0472">Membrane</keyword>
<name>A0A8H6VF92_9PEZI</name>
<keyword evidence="13" id="KW-1185">Reference proteome</keyword>
<feature type="transmembrane region" description="Helical" evidence="10">
    <location>
        <begin position="434"/>
        <end position="456"/>
    </location>
</feature>
<feature type="transmembrane region" description="Helical" evidence="10">
    <location>
        <begin position="216"/>
        <end position="236"/>
    </location>
</feature>
<dbReference type="EMBL" id="JABCIY010000304">
    <property type="protein sequence ID" value="KAF7185984.1"/>
    <property type="molecule type" value="Genomic_DNA"/>
</dbReference>
<dbReference type="Gene3D" id="1.20.1250.20">
    <property type="entry name" value="MFS general substrate transporter like domains"/>
    <property type="match status" value="1"/>
</dbReference>
<feature type="transmembrane region" description="Helical" evidence="10">
    <location>
        <begin position="159"/>
        <end position="177"/>
    </location>
</feature>
<comment type="subcellular location">
    <subcellularLocation>
        <location evidence="1">Membrane</location>
        <topology evidence="1">Multi-pass membrane protein</topology>
    </subcellularLocation>
</comment>
<sequence>MSQSGDLSIESMDFEKYEAERPAIPGAIETDRRSSISSASARQPGHDIDLEKAETMHSSTGQQPVARIQTAQDWTGPDDPENPLNWSSSKKARHFLPVAFLSMAVTAGSSMVSSANFDLQAYFGISRTAAILPLTLYVVGLGAGPVIAAPLSEQYGRSVVYKITGPVFMLFLVGAGFSKSFGSLLACRLLAGMTGAPVLAIGAGTNADLFQPRDRAFAACIFIMMPFLGPAVGPVIGGFAAQYGGWQWTQWCTILLAVVTYIPCLFMEETYKKVILQKRAKRLNLAPPPGPKVTSLQYWKKMATVTMVRPVAMIFTEPIVLLFGLYNSFTFSVLFAFFAAFPYTYAKEYHFNTWQTGLTFISIGLGVLIAAATAITFDRLIYRKKHDKALVEGIGSLPPEERLYAGMAGAIGLPIGLFWFAWTARSNIHWISPILAGIPFAWGNLALFLSATLFMIDVYGPMNGASAVAANGLMRYTIGACFPLFTVQMYERLGIAWATSLLGFICIAMLPIPYAFYKYGPAIRRKSRYSTTVAYFGNRT</sequence>
<feature type="transmembrane region" description="Helical" evidence="10">
    <location>
        <begin position="129"/>
        <end position="147"/>
    </location>
</feature>
<evidence type="ECO:0000256" key="9">
    <source>
        <dbReference type="SAM" id="MobiDB-lite"/>
    </source>
</evidence>
<dbReference type="Pfam" id="PF07690">
    <property type="entry name" value="MFS_1"/>
    <property type="match status" value="1"/>
</dbReference>
<feature type="transmembrane region" description="Helical" evidence="10">
    <location>
        <begin position="183"/>
        <end position="204"/>
    </location>
</feature>
<evidence type="ECO:0000256" key="3">
    <source>
        <dbReference type="ARBA" id="ARBA00022989"/>
    </source>
</evidence>
<feature type="transmembrane region" description="Helical" evidence="10">
    <location>
        <begin position="248"/>
        <end position="267"/>
    </location>
</feature>
<accession>A0A8H6VF92</accession>
<dbReference type="FunFam" id="1.20.1250.20:FF:000011">
    <property type="entry name" value="MFS multidrug transporter, putative"/>
    <property type="match status" value="1"/>
</dbReference>
<evidence type="ECO:0000256" key="2">
    <source>
        <dbReference type="ARBA" id="ARBA00022692"/>
    </source>
</evidence>
<evidence type="ECO:0000313" key="12">
    <source>
        <dbReference type="EMBL" id="KAF7185984.1"/>
    </source>
</evidence>
<comment type="caution">
    <text evidence="12">The sequence shown here is derived from an EMBL/GenBank/DDBJ whole genome shotgun (WGS) entry which is preliminary data.</text>
</comment>
<dbReference type="GO" id="GO:0015606">
    <property type="term" value="F:spermidine transmembrane transporter activity"/>
    <property type="evidence" value="ECO:0007669"/>
    <property type="project" value="TreeGrafter"/>
</dbReference>
<dbReference type="InterPro" id="IPR011701">
    <property type="entry name" value="MFS"/>
</dbReference>
<evidence type="ECO:0000256" key="1">
    <source>
        <dbReference type="ARBA" id="ARBA00004141"/>
    </source>
</evidence>
<evidence type="ECO:0000256" key="4">
    <source>
        <dbReference type="ARBA" id="ARBA00023136"/>
    </source>
</evidence>
<evidence type="ECO:0000256" key="8">
    <source>
        <dbReference type="ARBA" id="ARBA00077167"/>
    </source>
</evidence>
<evidence type="ECO:0000256" key="7">
    <source>
        <dbReference type="ARBA" id="ARBA00069139"/>
    </source>
</evidence>
<dbReference type="InterPro" id="IPR020846">
    <property type="entry name" value="MFS_dom"/>
</dbReference>
<keyword evidence="2 10" id="KW-0812">Transmembrane</keyword>
<feature type="transmembrane region" description="Helical" evidence="10">
    <location>
        <begin position="319"/>
        <end position="340"/>
    </location>
</feature>
<reference evidence="12" key="1">
    <citation type="submission" date="2020-04" db="EMBL/GenBank/DDBJ databases">
        <title>Draft genome resource of the tomato pathogen Pseudocercospora fuligena.</title>
        <authorList>
            <person name="Zaccaron A."/>
        </authorList>
    </citation>
    <scope>NUCLEOTIDE SEQUENCE</scope>
    <source>
        <strain evidence="12">PF001</strain>
    </source>
</reference>
<comment type="function">
    <text evidence="6">MFS transporter; part of the gene cluster that mediates the biosynthesis of cercosporin, a light-activated, non-host-selective toxin. The perylenequinone chromophore of cercosporin absorbs light energy to attain an electronically-activated triplet state and produces active oxygen species such as the hydroxyl radical, superoxide, hydrogen peroxide or singlet oxygen upon reaction with oxygen molecules. These reactive oxygen species cause damage to various cellular components including lipids, proteins and nucleic acids. Responsible for secretion and accumulation of cercosporin, but does not play any roles in self-protection against the toxicity of cercosporin.</text>
</comment>
<evidence type="ECO:0000256" key="5">
    <source>
        <dbReference type="ARBA" id="ARBA00038347"/>
    </source>
</evidence>
<comment type="similarity">
    <text evidence="5">Belongs to the major facilitator superfamily. CAR1 family.</text>
</comment>
<dbReference type="PROSITE" id="PS50850">
    <property type="entry name" value="MFS"/>
    <property type="match status" value="1"/>
</dbReference>
<dbReference type="InterPro" id="IPR036259">
    <property type="entry name" value="MFS_trans_sf"/>
</dbReference>
<organism evidence="12 13">
    <name type="scientific">Pseudocercospora fuligena</name>
    <dbReference type="NCBI Taxonomy" id="685502"/>
    <lineage>
        <taxon>Eukaryota</taxon>
        <taxon>Fungi</taxon>
        <taxon>Dikarya</taxon>
        <taxon>Ascomycota</taxon>
        <taxon>Pezizomycotina</taxon>
        <taxon>Dothideomycetes</taxon>
        <taxon>Dothideomycetidae</taxon>
        <taxon>Mycosphaerellales</taxon>
        <taxon>Mycosphaerellaceae</taxon>
        <taxon>Pseudocercospora</taxon>
    </lineage>
</organism>
<dbReference type="PANTHER" id="PTHR23502:SF182">
    <property type="entry name" value="POLYAMINE TRANSPORTER, PUTATIVE-RELATED"/>
    <property type="match status" value="1"/>
</dbReference>
<dbReference type="GO" id="GO:0005886">
    <property type="term" value="C:plasma membrane"/>
    <property type="evidence" value="ECO:0007669"/>
    <property type="project" value="TreeGrafter"/>
</dbReference>
<gene>
    <name evidence="12" type="ORF">HII31_12686</name>
</gene>
<dbReference type="PANTHER" id="PTHR23502">
    <property type="entry name" value="MAJOR FACILITATOR SUPERFAMILY"/>
    <property type="match status" value="1"/>
</dbReference>
<protein>
    <recommendedName>
        <fullName evidence="7">Cercosporin MFS transporter CTB4</fullName>
    </recommendedName>
    <alternativeName>
        <fullName evidence="8">Cercosporin toxin biosynthesis cluster protein 4</fullName>
    </alternativeName>
</protein>
<feature type="transmembrane region" description="Helical" evidence="10">
    <location>
        <begin position="360"/>
        <end position="382"/>
    </location>
</feature>
<feature type="transmembrane region" description="Helical" evidence="10">
    <location>
        <begin position="403"/>
        <end position="422"/>
    </location>
</feature>
<evidence type="ECO:0000313" key="13">
    <source>
        <dbReference type="Proteomes" id="UP000660729"/>
    </source>
</evidence>
<dbReference type="OrthoDB" id="3936150at2759"/>
<feature type="compositionally biased region" description="Basic and acidic residues" evidence="9">
    <location>
        <begin position="44"/>
        <end position="55"/>
    </location>
</feature>
<feature type="transmembrane region" description="Helical" evidence="10">
    <location>
        <begin position="468"/>
        <end position="489"/>
    </location>
</feature>
<feature type="transmembrane region" description="Helical" evidence="10">
    <location>
        <begin position="95"/>
        <end position="117"/>
    </location>
</feature>
<proteinExistence type="inferred from homology"/>
<dbReference type="SUPFAM" id="SSF103473">
    <property type="entry name" value="MFS general substrate transporter"/>
    <property type="match status" value="1"/>
</dbReference>